<feature type="domain" description="Sulfatase N-terminal" evidence="2">
    <location>
        <begin position="32"/>
        <end position="358"/>
    </location>
</feature>
<dbReference type="EC" id="3.1.6.1" evidence="3"/>
<dbReference type="Gene3D" id="3.40.720.10">
    <property type="entry name" value="Alkaline Phosphatase, subunit A"/>
    <property type="match status" value="1"/>
</dbReference>
<dbReference type="PANTHER" id="PTHR43108">
    <property type="entry name" value="N-ACETYLGLUCOSAMINE-6-SULFATASE FAMILY MEMBER"/>
    <property type="match status" value="1"/>
</dbReference>
<dbReference type="AlphaFoldDB" id="A0A517Z063"/>
<dbReference type="RefSeq" id="WP_197443954.1">
    <property type="nucleotide sequence ID" value="NZ_CP036275.1"/>
</dbReference>
<dbReference type="InterPro" id="IPR017850">
    <property type="entry name" value="Alkaline_phosphatase_core_sf"/>
</dbReference>
<keyword evidence="1" id="KW-0732">Signal</keyword>
<proteinExistence type="predicted"/>
<dbReference type="Proteomes" id="UP000320496">
    <property type="component" value="Chromosome"/>
</dbReference>
<dbReference type="PANTHER" id="PTHR43108:SF6">
    <property type="entry name" value="N-SULPHOGLUCOSAMINE SULPHOHYDROLASE"/>
    <property type="match status" value="1"/>
</dbReference>
<dbReference type="EMBL" id="CP036275">
    <property type="protein sequence ID" value="QDU35809.1"/>
    <property type="molecule type" value="Genomic_DNA"/>
</dbReference>
<evidence type="ECO:0000313" key="4">
    <source>
        <dbReference type="Proteomes" id="UP000320496"/>
    </source>
</evidence>
<protein>
    <submittedName>
        <fullName evidence="3">Arylsulfatase</fullName>
        <ecNumber evidence="3">3.1.6.1</ecNumber>
    </submittedName>
</protein>
<organism evidence="3 4">
    <name type="scientific">Maioricimonas rarisocia</name>
    <dbReference type="NCBI Taxonomy" id="2528026"/>
    <lineage>
        <taxon>Bacteria</taxon>
        <taxon>Pseudomonadati</taxon>
        <taxon>Planctomycetota</taxon>
        <taxon>Planctomycetia</taxon>
        <taxon>Planctomycetales</taxon>
        <taxon>Planctomycetaceae</taxon>
        <taxon>Maioricimonas</taxon>
    </lineage>
</organism>
<dbReference type="Pfam" id="PF00884">
    <property type="entry name" value="Sulfatase"/>
    <property type="match status" value="1"/>
</dbReference>
<dbReference type="InterPro" id="IPR000917">
    <property type="entry name" value="Sulfatase_N"/>
</dbReference>
<dbReference type="KEGG" id="mri:Mal4_00910"/>
<sequence precursor="true">MSPKLALRMLAAAIACVTICSRPAAAQPEQPPNIIYFLSDDQRADFLGCAGHPILKTPVIDGLAAQGVRFSNAFVTTSICAASRATILTGLWERSHKYTFGMPPIEPGIVDHSYPVVMREAGYRTGFIGKFGVSVPKGSTDRMFDSFVPLNRNPYFKNQADGSTRHLTDIVGDKCIEFLDGCSAEKPFCLSVSFNAAHAEDSDKENHFPWPPAEDGLYEDVTIPPPLVETDHWKTLPAFFHNSMHRTRWFWRWDTPEKYQHNVKAYYRMITGLDRNMGRVLRALQEKGLDENTVVIFSGDNGYYKGSRGFAGKWSHFDESLRVPTVVYDPRLPDEQRGRVDEHFVLNVDIPATMVAMATGRVPSSYQGRDLTPLLHGEDPADWRTDFFCEHLMDRFDIPKWEGVRGERYMYARYIEHLPEGEFLHDLKHDPLEKANVKDDPEYAHILQEMRQRCDELRENYGGEYSMEKFPTVRYLRQQKQNEKK</sequence>
<feature type="chain" id="PRO_5021707455" evidence="1">
    <location>
        <begin position="27"/>
        <end position="485"/>
    </location>
</feature>
<evidence type="ECO:0000259" key="2">
    <source>
        <dbReference type="Pfam" id="PF00884"/>
    </source>
</evidence>
<keyword evidence="3" id="KW-0378">Hydrolase</keyword>
<name>A0A517Z063_9PLAN</name>
<gene>
    <name evidence="3" type="ORF">Mal4_00910</name>
</gene>
<dbReference type="GO" id="GO:0004065">
    <property type="term" value="F:arylsulfatase activity"/>
    <property type="evidence" value="ECO:0007669"/>
    <property type="project" value="UniProtKB-EC"/>
</dbReference>
<evidence type="ECO:0000256" key="1">
    <source>
        <dbReference type="SAM" id="SignalP"/>
    </source>
</evidence>
<evidence type="ECO:0000313" key="3">
    <source>
        <dbReference type="EMBL" id="QDU35809.1"/>
    </source>
</evidence>
<feature type="signal peptide" evidence="1">
    <location>
        <begin position="1"/>
        <end position="26"/>
    </location>
</feature>
<keyword evidence="4" id="KW-1185">Reference proteome</keyword>
<reference evidence="3 4" key="1">
    <citation type="submission" date="2019-02" db="EMBL/GenBank/DDBJ databases">
        <title>Deep-cultivation of Planctomycetes and their phenomic and genomic characterization uncovers novel biology.</title>
        <authorList>
            <person name="Wiegand S."/>
            <person name="Jogler M."/>
            <person name="Boedeker C."/>
            <person name="Pinto D."/>
            <person name="Vollmers J."/>
            <person name="Rivas-Marin E."/>
            <person name="Kohn T."/>
            <person name="Peeters S.H."/>
            <person name="Heuer A."/>
            <person name="Rast P."/>
            <person name="Oberbeckmann S."/>
            <person name="Bunk B."/>
            <person name="Jeske O."/>
            <person name="Meyerdierks A."/>
            <person name="Storesund J.E."/>
            <person name="Kallscheuer N."/>
            <person name="Luecker S."/>
            <person name="Lage O.M."/>
            <person name="Pohl T."/>
            <person name="Merkel B.J."/>
            <person name="Hornburger P."/>
            <person name="Mueller R.-W."/>
            <person name="Bruemmer F."/>
            <person name="Labrenz M."/>
            <person name="Spormann A.M."/>
            <person name="Op den Camp H."/>
            <person name="Overmann J."/>
            <person name="Amann R."/>
            <person name="Jetten M.S.M."/>
            <person name="Mascher T."/>
            <person name="Medema M.H."/>
            <person name="Devos D.P."/>
            <person name="Kaster A.-K."/>
            <person name="Ovreas L."/>
            <person name="Rohde M."/>
            <person name="Galperin M.Y."/>
            <person name="Jogler C."/>
        </authorList>
    </citation>
    <scope>NUCLEOTIDE SEQUENCE [LARGE SCALE GENOMIC DNA]</scope>
    <source>
        <strain evidence="3 4">Mal4</strain>
    </source>
</reference>
<dbReference type="SUPFAM" id="SSF53649">
    <property type="entry name" value="Alkaline phosphatase-like"/>
    <property type="match status" value="1"/>
</dbReference>
<dbReference type="CDD" id="cd16031">
    <property type="entry name" value="G6S_like"/>
    <property type="match status" value="1"/>
</dbReference>
<accession>A0A517Z063</accession>